<dbReference type="PANTHER" id="PTHR42798">
    <property type="entry name" value="LIPOPROTEIN-RELEASING SYSTEM ATP-BINDING PROTEIN LOLD"/>
    <property type="match status" value="1"/>
</dbReference>
<dbReference type="InterPro" id="IPR027417">
    <property type="entry name" value="P-loop_NTPase"/>
</dbReference>
<feature type="domain" description="ABC transporter" evidence="5">
    <location>
        <begin position="233"/>
        <end position="463"/>
    </location>
</feature>
<dbReference type="AlphaFoldDB" id="A0ABC7ZJ31"/>
<dbReference type="SUPFAM" id="SSF52540">
    <property type="entry name" value="P-loop containing nucleoside triphosphate hydrolases"/>
    <property type="match status" value="1"/>
</dbReference>
<dbReference type="InterPro" id="IPR003593">
    <property type="entry name" value="AAA+_ATPase"/>
</dbReference>
<dbReference type="RefSeq" id="WP_014894369.1">
    <property type="nucleotide sequence ID" value="NC_018497.1"/>
</dbReference>
<dbReference type="CDD" id="cd03255">
    <property type="entry name" value="ABC_MJ0796_LolCDE_FtsE"/>
    <property type="match status" value="1"/>
</dbReference>
<dbReference type="Gene3D" id="3.40.50.300">
    <property type="entry name" value="P-loop containing nucleotide triphosphate hydrolases"/>
    <property type="match status" value="1"/>
</dbReference>
<dbReference type="PROSITE" id="PS50893">
    <property type="entry name" value="ABC_TRANSPORTER_2"/>
    <property type="match status" value="1"/>
</dbReference>
<evidence type="ECO:0000313" key="6">
    <source>
        <dbReference type="EMBL" id="AFQ03860.1"/>
    </source>
</evidence>
<evidence type="ECO:0000256" key="2">
    <source>
        <dbReference type="ARBA" id="ARBA00022448"/>
    </source>
</evidence>
<evidence type="ECO:0000256" key="4">
    <source>
        <dbReference type="ARBA" id="ARBA00022840"/>
    </source>
</evidence>
<gene>
    <name evidence="6" type="ORF">CM1_00340</name>
</gene>
<dbReference type="GO" id="GO:0005524">
    <property type="term" value="F:ATP binding"/>
    <property type="evidence" value="ECO:0007669"/>
    <property type="project" value="UniProtKB-KW"/>
</dbReference>
<organism evidence="6 7">
    <name type="scientific">Mycoplasmoides genitalium M6320</name>
    <dbReference type="NCBI Taxonomy" id="662945"/>
    <lineage>
        <taxon>Bacteria</taxon>
        <taxon>Bacillati</taxon>
        <taxon>Mycoplasmatota</taxon>
        <taxon>Mycoplasmoidales</taxon>
        <taxon>Mycoplasmoidaceae</taxon>
        <taxon>Mycoplasmoides</taxon>
    </lineage>
</organism>
<keyword evidence="3" id="KW-0547">Nucleotide-binding</keyword>
<dbReference type="Pfam" id="PF00005">
    <property type="entry name" value="ABC_tran"/>
    <property type="match status" value="1"/>
</dbReference>
<name>A0ABC7ZJ31_MYCGT</name>
<evidence type="ECO:0000313" key="7">
    <source>
        <dbReference type="Proteomes" id="UP000005254"/>
    </source>
</evidence>
<keyword evidence="4 6" id="KW-0067">ATP-binding</keyword>
<dbReference type="PROSITE" id="PS00211">
    <property type="entry name" value="ABC_TRANSPORTER_1"/>
    <property type="match status" value="1"/>
</dbReference>
<dbReference type="InterPro" id="IPR003439">
    <property type="entry name" value="ABC_transporter-like_ATP-bd"/>
</dbReference>
<dbReference type="KEGG" id="mgx:CM1_00340"/>
<dbReference type="InterPro" id="IPR017871">
    <property type="entry name" value="ABC_transporter-like_CS"/>
</dbReference>
<dbReference type="PANTHER" id="PTHR42798:SF2">
    <property type="entry name" value="ABC TRANSPORTER ATP-BINDING PROTEIN MG467-RELATED"/>
    <property type="match status" value="1"/>
</dbReference>
<dbReference type="InterPro" id="IPR017911">
    <property type="entry name" value="MacB-like_ATP-bd"/>
</dbReference>
<keyword evidence="2" id="KW-0813">Transport</keyword>
<accession>A0ABC7ZJ31</accession>
<comment type="similarity">
    <text evidence="1">Belongs to the ABC transporter superfamily.</text>
</comment>
<dbReference type="SMART" id="SM00382">
    <property type="entry name" value="AAA"/>
    <property type="match status" value="1"/>
</dbReference>
<reference evidence="6 7" key="1">
    <citation type="journal article" date="2012" name="J. Bacteriol.">
        <title>Draft Genome Sequences of Four Axenic Mycoplasma genitalium Strains Isolated from Denmark, Japan, and Australia.</title>
        <authorList>
            <person name="McGowin C.L."/>
            <person name="Ma L."/>
            <person name="Jensen J.S."/>
            <person name="Mancuso M.M."/>
            <person name="Hamasuna R."/>
            <person name="Adegboye D."/>
            <person name="Martin D.H."/>
        </authorList>
    </citation>
    <scope>NUCLEOTIDE SEQUENCE [LARGE SCALE GENOMIC DNA]</scope>
    <source>
        <strain evidence="6 7">M6320</strain>
    </source>
</reference>
<sequence>MDFFSLNKIIKPNQKFTSNEAEFLQIATDYLEESQNYLQKGLKQLKKEYKRSIIYNPNLEYKRFVKWKENFTETFESYYDRFFIIKYNHYSLSLLFSFINEQIETVIASYNSFLNEHNKLAFNKVSFSFEKKLFEATQQFNNLEKNTAISDDLPLQFKVRTTQLKAQRERELKNLLNKIKLKNLSEKKQEILLNNWFNSNERLFLKNEVKKVNWLNSPRQKQQAAQIDDQNIIELKNVYKYITNGITTNAVLKGVDLAIKSHDFIVILGPSGSGKTTLLNIISGMDRASSGSVIVNGYNMICLNDRKLTKFRQKYVGYIFQQYGLLPNLTVRENIEIGANLQPDPSKRISIDALLEAVGMDSLQKKLPNELSGGQQQRVSIARAFAKNPLLIFGDEPTGALDLEMTQIVLKQFLAIKKRYQTTMIIVTHNNLIANLADLVIYVADGKIKSLHRNLNPKQVEEIHWI</sequence>
<protein>
    <submittedName>
        <fullName evidence="6">ABC transporter ATP-binding protein</fullName>
    </submittedName>
</protein>
<dbReference type="Proteomes" id="UP000005254">
    <property type="component" value="Chromosome"/>
</dbReference>
<evidence type="ECO:0000256" key="3">
    <source>
        <dbReference type="ARBA" id="ARBA00022741"/>
    </source>
</evidence>
<evidence type="ECO:0000256" key="1">
    <source>
        <dbReference type="ARBA" id="ARBA00005417"/>
    </source>
</evidence>
<evidence type="ECO:0000259" key="5">
    <source>
        <dbReference type="PROSITE" id="PS50893"/>
    </source>
</evidence>
<dbReference type="EMBL" id="CP003772">
    <property type="protein sequence ID" value="AFQ03860.1"/>
    <property type="molecule type" value="Genomic_DNA"/>
</dbReference>
<proteinExistence type="inferred from homology"/>